<accession>A0A136LYR5</accession>
<comment type="caution">
    <text evidence="1">The sequence shown here is derived from an EMBL/GenBank/DDBJ whole genome shotgun (WGS) entry which is preliminary data.</text>
</comment>
<sequence length="232" mass="26805">MLEYNNNPGRVDNRHPDYDTVFAQWIDSFTQLPERDANPHYQAVHAAVGPTLHRWIDHLSRRFAAFPELQQNIEPEERMVLHEAVAETLTMLGVEAHQIPEFVILTYDEEIFGKKPGDAAMMIGGDRNNCSWIMQWEKLYKYCDDIAAARSSGGWHRYVLAVQQLLTSVGHEAMHVHDTYYNQHRIEGAYIANTPGNQYHGAYGEYEPQAFGMQYAWLKAAELADRFCPRQY</sequence>
<name>A0A136LYR5_9BACT</name>
<organism evidence="1 2">
    <name type="scientific">candidate division WS6 bacterium OLB20</name>
    <dbReference type="NCBI Taxonomy" id="1617426"/>
    <lineage>
        <taxon>Bacteria</taxon>
        <taxon>Candidatus Dojkabacteria</taxon>
    </lineage>
</organism>
<dbReference type="EMBL" id="JYNZ01000003">
    <property type="protein sequence ID" value="KXK26756.1"/>
    <property type="molecule type" value="Genomic_DNA"/>
</dbReference>
<protein>
    <submittedName>
        <fullName evidence="1">Uncharacterized protein</fullName>
    </submittedName>
</protein>
<dbReference type="AlphaFoldDB" id="A0A136LYR5"/>
<dbReference type="Proteomes" id="UP000070457">
    <property type="component" value="Unassembled WGS sequence"/>
</dbReference>
<evidence type="ECO:0000313" key="1">
    <source>
        <dbReference type="EMBL" id="KXK26756.1"/>
    </source>
</evidence>
<evidence type="ECO:0000313" key="2">
    <source>
        <dbReference type="Proteomes" id="UP000070457"/>
    </source>
</evidence>
<reference evidence="1 2" key="1">
    <citation type="submission" date="2015-02" db="EMBL/GenBank/DDBJ databases">
        <title>Improved understanding of the partial-nitritation anammox process through 23 genomes representing the majority of the microbial community.</title>
        <authorList>
            <person name="Speth D.R."/>
            <person name="In T Zandt M."/>
            <person name="Guerrero Cruz S."/>
            <person name="Jetten M.S."/>
            <person name="Dutilh B.E."/>
        </authorList>
    </citation>
    <scope>NUCLEOTIDE SEQUENCE [LARGE SCALE GENOMIC DNA]</scope>
    <source>
        <strain evidence="1">OLB20</strain>
    </source>
</reference>
<gene>
    <name evidence="1" type="ORF">TR69_WS6001000775</name>
</gene>
<proteinExistence type="predicted"/>